<evidence type="ECO:0000256" key="1">
    <source>
        <dbReference type="SAM" id="Phobius"/>
    </source>
</evidence>
<dbReference type="AlphaFoldDB" id="A0AAF0EHT1"/>
<evidence type="ECO:0008006" key="4">
    <source>
        <dbReference type="Google" id="ProtNLM"/>
    </source>
</evidence>
<dbReference type="EMBL" id="CP119892">
    <property type="protein sequence ID" value="WFD25738.1"/>
    <property type="molecule type" value="Genomic_DNA"/>
</dbReference>
<keyword evidence="1" id="KW-0812">Transmembrane</keyword>
<evidence type="ECO:0000313" key="3">
    <source>
        <dbReference type="Proteomes" id="UP001213623"/>
    </source>
</evidence>
<name>A0AAF0EHT1_9BASI</name>
<organism evidence="2 3">
    <name type="scientific">Malassezia nana</name>
    <dbReference type="NCBI Taxonomy" id="180528"/>
    <lineage>
        <taxon>Eukaryota</taxon>
        <taxon>Fungi</taxon>
        <taxon>Dikarya</taxon>
        <taxon>Basidiomycota</taxon>
        <taxon>Ustilaginomycotina</taxon>
        <taxon>Malasseziomycetes</taxon>
        <taxon>Malasseziales</taxon>
        <taxon>Malasseziaceae</taxon>
        <taxon>Malassezia</taxon>
    </lineage>
</organism>
<dbReference type="PANTHER" id="PTHR28026">
    <property type="entry name" value="DUF962 DOMAIN PROTEIN (AFU_ORTHOLOGUE AFUA_8G05310)"/>
    <property type="match status" value="1"/>
</dbReference>
<sequence>MLSASPFSFRGQLAFYGAYHTNHVNVGIHMVCVPLIWMSSLVLALASGVSLESISHKLPSDLGARVWDLAQQFAQNVPPAIWPHLNVASLVATLYLGYYFLLDVASAALITPLWIAYYAAAWYTMEHVEHAAKYAGIVFVISWLLQFYGHGVHEGRAPALLDNLLGAIVLAPLFVFVETLFLFGYRPELQRWLKNETSRLIVQFRTSHPRAKAQ</sequence>
<evidence type="ECO:0000313" key="2">
    <source>
        <dbReference type="EMBL" id="WFD25738.1"/>
    </source>
</evidence>
<feature type="transmembrane region" description="Helical" evidence="1">
    <location>
        <begin position="131"/>
        <end position="149"/>
    </location>
</feature>
<gene>
    <name evidence="2" type="ORF">MNAN1_000704</name>
</gene>
<keyword evidence="1" id="KW-1133">Transmembrane helix</keyword>
<dbReference type="Proteomes" id="UP001213623">
    <property type="component" value="Chromosome 1"/>
</dbReference>
<dbReference type="InterPro" id="IPR009305">
    <property type="entry name" value="Mpo1-like"/>
</dbReference>
<keyword evidence="3" id="KW-1185">Reference proteome</keyword>
<reference evidence="2" key="1">
    <citation type="submission" date="2023-03" db="EMBL/GenBank/DDBJ databases">
        <title>Mating type loci evolution in Malassezia.</title>
        <authorList>
            <person name="Coelho M.A."/>
        </authorList>
    </citation>
    <scope>NUCLEOTIDE SEQUENCE</scope>
    <source>
        <strain evidence="2">CBS 9557</strain>
    </source>
</reference>
<dbReference type="GO" id="GO:0046521">
    <property type="term" value="P:sphingoid catabolic process"/>
    <property type="evidence" value="ECO:0007669"/>
    <property type="project" value="TreeGrafter"/>
</dbReference>
<dbReference type="GO" id="GO:0016020">
    <property type="term" value="C:membrane"/>
    <property type="evidence" value="ECO:0007669"/>
    <property type="project" value="GOC"/>
</dbReference>
<feature type="transmembrane region" description="Helical" evidence="1">
    <location>
        <begin position="164"/>
        <end position="185"/>
    </location>
</feature>
<feature type="transmembrane region" description="Helical" evidence="1">
    <location>
        <begin position="26"/>
        <end position="49"/>
    </location>
</feature>
<dbReference type="GO" id="GO:0005783">
    <property type="term" value="C:endoplasmic reticulum"/>
    <property type="evidence" value="ECO:0007669"/>
    <property type="project" value="TreeGrafter"/>
</dbReference>
<proteinExistence type="predicted"/>
<feature type="transmembrane region" description="Helical" evidence="1">
    <location>
        <begin position="96"/>
        <end position="119"/>
    </location>
</feature>
<dbReference type="Pfam" id="PF06127">
    <property type="entry name" value="Mpo1-like"/>
    <property type="match status" value="1"/>
</dbReference>
<keyword evidence="1" id="KW-0472">Membrane</keyword>
<dbReference type="PANTHER" id="PTHR28026:SF9">
    <property type="entry name" value="2-HYDROXY-PALMITIC ACID DIOXYGENASE MPO1"/>
    <property type="match status" value="1"/>
</dbReference>
<protein>
    <recommendedName>
        <fullName evidence="4">DUF962 domain-containing protein</fullName>
    </recommendedName>
</protein>
<accession>A0AAF0EHT1</accession>